<accession>A0A517PHY1</accession>
<organism evidence="1 2">
    <name type="scientific">Gimesia chilikensis</name>
    <dbReference type="NCBI Taxonomy" id="2605989"/>
    <lineage>
        <taxon>Bacteria</taxon>
        <taxon>Pseudomonadati</taxon>
        <taxon>Planctomycetota</taxon>
        <taxon>Planctomycetia</taxon>
        <taxon>Planctomycetales</taxon>
        <taxon>Planctomycetaceae</taxon>
        <taxon>Gimesia</taxon>
    </lineage>
</organism>
<keyword evidence="2" id="KW-1185">Reference proteome</keyword>
<evidence type="ECO:0000313" key="2">
    <source>
        <dbReference type="Proteomes" id="UP000320421"/>
    </source>
</evidence>
<reference evidence="1 2" key="1">
    <citation type="submission" date="2019-02" db="EMBL/GenBank/DDBJ databases">
        <title>Deep-cultivation of Planctomycetes and their phenomic and genomic characterization uncovers novel biology.</title>
        <authorList>
            <person name="Wiegand S."/>
            <person name="Jogler M."/>
            <person name="Boedeker C."/>
            <person name="Pinto D."/>
            <person name="Vollmers J."/>
            <person name="Rivas-Marin E."/>
            <person name="Kohn T."/>
            <person name="Peeters S.H."/>
            <person name="Heuer A."/>
            <person name="Rast P."/>
            <person name="Oberbeckmann S."/>
            <person name="Bunk B."/>
            <person name="Jeske O."/>
            <person name="Meyerdierks A."/>
            <person name="Storesund J.E."/>
            <person name="Kallscheuer N."/>
            <person name="Luecker S."/>
            <person name="Lage O.M."/>
            <person name="Pohl T."/>
            <person name="Merkel B.J."/>
            <person name="Hornburger P."/>
            <person name="Mueller R.-W."/>
            <person name="Bruemmer F."/>
            <person name="Labrenz M."/>
            <person name="Spormann A.M."/>
            <person name="Op den Camp H."/>
            <person name="Overmann J."/>
            <person name="Amann R."/>
            <person name="Jetten M.S.M."/>
            <person name="Mascher T."/>
            <person name="Medema M.H."/>
            <person name="Devos D.P."/>
            <person name="Kaster A.-K."/>
            <person name="Ovreas L."/>
            <person name="Rohde M."/>
            <person name="Galperin M.Y."/>
            <person name="Jogler C."/>
        </authorList>
    </citation>
    <scope>NUCLEOTIDE SEQUENCE [LARGE SCALE GENOMIC DNA]</scope>
    <source>
        <strain evidence="1 2">HG66A1</strain>
    </source>
</reference>
<dbReference type="RefSeq" id="WP_145180891.1">
    <property type="nucleotide sequence ID" value="NZ_CP036266.1"/>
</dbReference>
<name>A0A517PHY1_9PLAN</name>
<proteinExistence type="predicted"/>
<evidence type="ECO:0000313" key="1">
    <source>
        <dbReference type="EMBL" id="QDT18980.1"/>
    </source>
</evidence>
<dbReference type="SUPFAM" id="SSF109854">
    <property type="entry name" value="DinB/YfiT-like putative metalloenzymes"/>
    <property type="match status" value="1"/>
</dbReference>
<dbReference type="Pfam" id="PF07609">
    <property type="entry name" value="DUF1572"/>
    <property type="match status" value="1"/>
</dbReference>
<dbReference type="Gene3D" id="1.20.120.450">
    <property type="entry name" value="dinb family like domain"/>
    <property type="match status" value="1"/>
</dbReference>
<dbReference type="AlphaFoldDB" id="A0A517PHY1"/>
<protein>
    <submittedName>
        <fullName evidence="1">DinB superfamily protein</fullName>
    </submittedName>
</protein>
<dbReference type="OrthoDB" id="68731at2"/>
<gene>
    <name evidence="1" type="ORF">HG66A1_07430</name>
</gene>
<dbReference type="InterPro" id="IPR034660">
    <property type="entry name" value="DinB/YfiT-like"/>
</dbReference>
<dbReference type="Proteomes" id="UP000320421">
    <property type="component" value="Chromosome"/>
</dbReference>
<sequence length="180" mass="20482">MEHFSQFMSATLNVFEAQKQMAERAVAQVSDEGLRTALDAHTNSIAVIMKHVAGNLISRWTDFLTTDGEKPDRNRDDEFVDTFSTREELLAYWERGWSVLFESLNSLGPEDLKTTVYIRGDAHTVPLAIQRSLGHTCYHVGQIVQVARIQADDEWNTLTIPRGQSEQFNRERWGEGKPGK</sequence>
<dbReference type="InterPro" id="IPR011466">
    <property type="entry name" value="DUF1572"/>
</dbReference>
<dbReference type="EMBL" id="CP036266">
    <property type="protein sequence ID" value="QDT18980.1"/>
    <property type="molecule type" value="Genomic_DNA"/>
</dbReference>